<name>A0A1Z5I8N0_9LACO</name>
<proteinExistence type="inferred from homology"/>
<evidence type="ECO:0000256" key="1">
    <source>
        <dbReference type="ARBA" id="ARBA00001974"/>
    </source>
</evidence>
<feature type="domain" description="FAD-binding PCMH-type" evidence="6">
    <location>
        <begin position="45"/>
        <end position="224"/>
    </location>
</feature>
<protein>
    <submittedName>
        <fullName evidence="7">FAD/FMN-containing dehydrogenase</fullName>
    </submittedName>
</protein>
<dbReference type="GO" id="GO:0071949">
    <property type="term" value="F:FAD binding"/>
    <property type="evidence" value="ECO:0007669"/>
    <property type="project" value="InterPro"/>
</dbReference>
<accession>A0A1Z5I8N0</accession>
<evidence type="ECO:0000256" key="3">
    <source>
        <dbReference type="ARBA" id="ARBA00022630"/>
    </source>
</evidence>
<dbReference type="SUPFAM" id="SSF55103">
    <property type="entry name" value="FAD-linked oxidases, C-terminal domain"/>
    <property type="match status" value="1"/>
</dbReference>
<dbReference type="InterPro" id="IPR016169">
    <property type="entry name" value="FAD-bd_PCMH_sub2"/>
</dbReference>
<dbReference type="SUPFAM" id="SSF56176">
    <property type="entry name" value="FAD-binding/transporter-associated domain-like"/>
    <property type="match status" value="1"/>
</dbReference>
<dbReference type="OrthoDB" id="9767256at2"/>
<keyword evidence="5" id="KW-0560">Oxidoreductase</keyword>
<dbReference type="EMBL" id="BCMF01000001">
    <property type="protein sequence ID" value="GAW98114.1"/>
    <property type="molecule type" value="Genomic_DNA"/>
</dbReference>
<dbReference type="Gene3D" id="3.30.70.2740">
    <property type="match status" value="1"/>
</dbReference>
<keyword evidence="3" id="KW-0285">Flavoprotein</keyword>
<sequence length="464" mass="50326">MTVFSAFSHDQIIEFLKAQVSDGDVFTDVDTLKKQSFSSKMTSDDSGLALAYIEAKSTQDIQGVMRAARKFHISVIPQDQYTSTVVGADGLAGSFVLSTKQMNHIKEISKADSLAVVEPGVINGDLDKAAREQGMFYAPDPGSKPISGIGGNVATNAGGMSTVKYGATKDNVLGLKVVLADGREIKVGGRTLKQAFGYNLTQLFVGSEGTLGIITEIIVKLMPIPIGQPTMGIAFFENMTKLAQAVAEIRISGVYPTMLEALDNATIEALDQYEGTHYSDNSGAMLIFKVDNSVPEVVDKLKELMAKYGAVNATVTTDPKKQADLEKLRRDMLPAVFAGQNHIMEDMAMPLSKLAPMMDYIHDIGEQKHLKIYVAGHAGDGNVHPTIVWPKEETETPQAVVEALQLMFHKTLELGGTISGEHAVGTLKNQWNNEELGEDVDQIQHQIKALFDPMGLLNPKRKIN</sequence>
<dbReference type="FunFam" id="3.30.70.2740:FF:000001">
    <property type="entry name" value="D-lactate dehydrogenase mitochondrial"/>
    <property type="match status" value="1"/>
</dbReference>
<evidence type="ECO:0000313" key="8">
    <source>
        <dbReference type="Proteomes" id="UP000198374"/>
    </source>
</evidence>
<dbReference type="Pfam" id="PF02913">
    <property type="entry name" value="FAD-oxidase_C"/>
    <property type="match status" value="1"/>
</dbReference>
<dbReference type="InterPro" id="IPR016166">
    <property type="entry name" value="FAD-bd_PCMH"/>
</dbReference>
<dbReference type="InterPro" id="IPR004113">
    <property type="entry name" value="FAD-bd_oxidored_4_C"/>
</dbReference>
<dbReference type="Proteomes" id="UP000198374">
    <property type="component" value="Unassembled WGS sequence"/>
</dbReference>
<keyword evidence="8" id="KW-1185">Reference proteome</keyword>
<dbReference type="AlphaFoldDB" id="A0A1Z5I8N0"/>
<reference evidence="7 8" key="1">
    <citation type="submission" date="2015-11" db="EMBL/GenBank/DDBJ databases">
        <title>Draft genome sequences of new species of the genus Lactobacillus isolated from orchardgrass silage.</title>
        <authorList>
            <person name="Tohno M."/>
            <person name="Tanizawa Y."/>
            <person name="Arita M."/>
        </authorList>
    </citation>
    <scope>NUCLEOTIDE SEQUENCE [LARGE SCALE GENOMIC DNA]</scope>
    <source>
        <strain evidence="7 8">IWT30</strain>
    </source>
</reference>
<dbReference type="Gene3D" id="3.30.465.10">
    <property type="match status" value="1"/>
</dbReference>
<dbReference type="PANTHER" id="PTHR42934:SF2">
    <property type="entry name" value="GLYCOLATE OXIDASE SUBUNIT GLCD"/>
    <property type="match status" value="1"/>
</dbReference>
<comment type="caution">
    <text evidence="7">The sequence shown here is derived from an EMBL/GenBank/DDBJ whole genome shotgun (WGS) entry which is preliminary data.</text>
</comment>
<gene>
    <name evidence="7" type="primary">glcD</name>
    <name evidence="7" type="ORF">IWT30_00057</name>
</gene>
<dbReference type="InterPro" id="IPR051914">
    <property type="entry name" value="FAD-linked_OxidoTrans_Type4"/>
</dbReference>
<evidence type="ECO:0000313" key="7">
    <source>
        <dbReference type="EMBL" id="GAW98114.1"/>
    </source>
</evidence>
<evidence type="ECO:0000256" key="4">
    <source>
        <dbReference type="ARBA" id="ARBA00022827"/>
    </source>
</evidence>
<keyword evidence="4" id="KW-0274">FAD</keyword>
<evidence type="ECO:0000256" key="2">
    <source>
        <dbReference type="ARBA" id="ARBA00008000"/>
    </source>
</evidence>
<dbReference type="PANTHER" id="PTHR42934">
    <property type="entry name" value="GLYCOLATE OXIDASE SUBUNIT GLCD"/>
    <property type="match status" value="1"/>
</dbReference>
<dbReference type="PROSITE" id="PS51387">
    <property type="entry name" value="FAD_PCMH"/>
    <property type="match status" value="1"/>
</dbReference>
<dbReference type="Gene3D" id="1.10.45.10">
    <property type="entry name" value="Vanillyl-alcohol Oxidase, Chain A, domain 4"/>
    <property type="match status" value="1"/>
</dbReference>
<dbReference type="InterPro" id="IPR016171">
    <property type="entry name" value="Vanillyl_alc_oxidase_C-sub2"/>
</dbReference>
<organism evidence="7 8">
    <name type="scientific">Secundilactobacillus mixtipabuli</name>
    <dbReference type="NCBI Taxonomy" id="1435342"/>
    <lineage>
        <taxon>Bacteria</taxon>
        <taxon>Bacillati</taxon>
        <taxon>Bacillota</taxon>
        <taxon>Bacilli</taxon>
        <taxon>Lactobacillales</taxon>
        <taxon>Lactobacillaceae</taxon>
        <taxon>Secundilactobacillus</taxon>
    </lineage>
</organism>
<comment type="similarity">
    <text evidence="2">Belongs to the FAD-binding oxidoreductase/transferase type 4 family.</text>
</comment>
<comment type="cofactor">
    <cofactor evidence="1">
        <name>FAD</name>
        <dbReference type="ChEBI" id="CHEBI:57692"/>
    </cofactor>
</comment>
<dbReference type="Pfam" id="PF01565">
    <property type="entry name" value="FAD_binding_4"/>
    <property type="match status" value="1"/>
</dbReference>
<dbReference type="GO" id="GO:0016491">
    <property type="term" value="F:oxidoreductase activity"/>
    <property type="evidence" value="ECO:0007669"/>
    <property type="project" value="UniProtKB-KW"/>
</dbReference>
<dbReference type="InterPro" id="IPR036318">
    <property type="entry name" value="FAD-bd_PCMH-like_sf"/>
</dbReference>
<evidence type="ECO:0000259" key="6">
    <source>
        <dbReference type="PROSITE" id="PS51387"/>
    </source>
</evidence>
<dbReference type="InterPro" id="IPR006094">
    <property type="entry name" value="Oxid_FAD_bind_N"/>
</dbReference>
<dbReference type="InterPro" id="IPR016164">
    <property type="entry name" value="FAD-linked_Oxase-like_C"/>
</dbReference>
<evidence type="ECO:0000256" key="5">
    <source>
        <dbReference type="ARBA" id="ARBA00023002"/>
    </source>
</evidence>
<dbReference type="RefSeq" id="WP_089107958.1">
    <property type="nucleotide sequence ID" value="NZ_BCMF01000001.1"/>
</dbReference>